<name>A0A0R3L921_9BRAD</name>
<dbReference type="AlphaFoldDB" id="A0A0R3L921"/>
<accession>A0A0R3L921</accession>
<evidence type="ECO:0000313" key="1">
    <source>
        <dbReference type="EMBL" id="KRR04423.1"/>
    </source>
</evidence>
<proteinExistence type="predicted"/>
<reference evidence="1 2" key="1">
    <citation type="submission" date="2014-03" db="EMBL/GenBank/DDBJ databases">
        <title>Bradyrhizobium valentinum sp. nov., isolated from effective nodules of Lupinus mariae-josephae, a lupine endemic of basic-lime soils in Eastern Spain.</title>
        <authorList>
            <person name="Duran D."/>
            <person name="Rey L."/>
            <person name="Navarro A."/>
            <person name="Busquets A."/>
            <person name="Imperial J."/>
            <person name="Ruiz-Argueso T."/>
        </authorList>
    </citation>
    <scope>NUCLEOTIDE SEQUENCE [LARGE SCALE GENOMIC DNA]</scope>
    <source>
        <strain evidence="1 2">PAC68</strain>
    </source>
</reference>
<evidence type="ECO:0000313" key="2">
    <source>
        <dbReference type="Proteomes" id="UP000050863"/>
    </source>
</evidence>
<protein>
    <submittedName>
        <fullName evidence="1">Uncharacterized protein</fullName>
    </submittedName>
</protein>
<dbReference type="EMBL" id="LLXZ01000130">
    <property type="protein sequence ID" value="KRR04423.1"/>
    <property type="molecule type" value="Genomic_DNA"/>
</dbReference>
<keyword evidence="2" id="KW-1185">Reference proteome</keyword>
<comment type="caution">
    <text evidence="1">The sequence shown here is derived from an EMBL/GenBank/DDBJ whole genome shotgun (WGS) entry which is preliminary data.</text>
</comment>
<dbReference type="Proteomes" id="UP000050863">
    <property type="component" value="Unassembled WGS sequence"/>
</dbReference>
<organism evidence="1 2">
    <name type="scientific">Bradyrhizobium jicamae</name>
    <dbReference type="NCBI Taxonomy" id="280332"/>
    <lineage>
        <taxon>Bacteria</taxon>
        <taxon>Pseudomonadati</taxon>
        <taxon>Pseudomonadota</taxon>
        <taxon>Alphaproteobacteria</taxon>
        <taxon>Hyphomicrobiales</taxon>
        <taxon>Nitrobacteraceae</taxon>
        <taxon>Bradyrhizobium</taxon>
    </lineage>
</organism>
<sequence length="75" mass="8848">MTVERPSRAISVIPRIKMENYSRNFAPVSSFRIRVERPQIRDDMLFVVDGQYWIGGRGIGDIGIERRVLHWLYLN</sequence>
<gene>
    <name evidence="1" type="ORF">CQ12_38770</name>
</gene>